<keyword evidence="5" id="KW-0812">Transmembrane</keyword>
<dbReference type="Pfam" id="PF05957">
    <property type="entry name" value="DUF883"/>
    <property type="match status" value="1"/>
</dbReference>
<keyword evidence="4" id="KW-0997">Cell inner membrane</keyword>
<evidence type="ECO:0000259" key="10">
    <source>
        <dbReference type="Pfam" id="PF19029"/>
    </source>
</evidence>
<comment type="similarity">
    <text evidence="2">Belongs to the ElaB/YgaM/YqjD family.</text>
</comment>
<keyword evidence="7" id="KW-0472">Membrane</keyword>
<reference evidence="11 12" key="1">
    <citation type="submission" date="2016-10" db="EMBL/GenBank/DDBJ databases">
        <authorList>
            <person name="Varghese N."/>
            <person name="Submissions S."/>
        </authorList>
    </citation>
    <scope>NUCLEOTIDE SEQUENCE [LARGE SCALE GENOMIC DNA]</scope>
    <source>
        <strain evidence="11 12">DSM 17833</strain>
    </source>
</reference>
<dbReference type="PANTHER" id="PTHR35893:SF3">
    <property type="entry name" value="INNER MEMBRANE PROTEIN"/>
    <property type="match status" value="1"/>
</dbReference>
<evidence type="ECO:0000256" key="1">
    <source>
        <dbReference type="ARBA" id="ARBA00004377"/>
    </source>
</evidence>
<dbReference type="RefSeq" id="WP_090256183.1">
    <property type="nucleotide sequence ID" value="NZ_FMTL01000009.1"/>
</dbReference>
<keyword evidence="3" id="KW-1003">Cell membrane</keyword>
<keyword evidence="6" id="KW-1133">Transmembrane helix</keyword>
<feature type="domain" description="DUF883" evidence="9">
    <location>
        <begin position="40"/>
        <end position="83"/>
    </location>
</feature>
<dbReference type="GO" id="GO:0005886">
    <property type="term" value="C:plasma membrane"/>
    <property type="evidence" value="ECO:0007669"/>
    <property type="project" value="UniProtKB-SubCell"/>
</dbReference>
<dbReference type="PANTHER" id="PTHR35893">
    <property type="entry name" value="INNER MEMBRANE PROTEIN-RELATED"/>
    <property type="match status" value="1"/>
</dbReference>
<dbReference type="AlphaFoldDB" id="A0AB37ZHD5"/>
<feature type="compositionally biased region" description="Low complexity" evidence="8">
    <location>
        <begin position="21"/>
        <end position="30"/>
    </location>
</feature>
<evidence type="ECO:0000259" key="9">
    <source>
        <dbReference type="Pfam" id="PF05957"/>
    </source>
</evidence>
<dbReference type="InterPro" id="IPR043604">
    <property type="entry name" value="DUF883_N"/>
</dbReference>
<evidence type="ECO:0000256" key="6">
    <source>
        <dbReference type="ARBA" id="ARBA00022989"/>
    </source>
</evidence>
<evidence type="ECO:0000313" key="11">
    <source>
        <dbReference type="EMBL" id="SCW89050.1"/>
    </source>
</evidence>
<dbReference type="EMBL" id="FMTL01000009">
    <property type="protein sequence ID" value="SCW89050.1"/>
    <property type="molecule type" value="Genomic_DNA"/>
</dbReference>
<dbReference type="Proteomes" id="UP000242418">
    <property type="component" value="Unassembled WGS sequence"/>
</dbReference>
<comment type="subcellular location">
    <subcellularLocation>
        <location evidence="1">Cell inner membrane</location>
        <topology evidence="1">Single-pass membrane protein</topology>
    </subcellularLocation>
</comment>
<feature type="domain" description="DUF883" evidence="10">
    <location>
        <begin position="101"/>
        <end position="130"/>
    </location>
</feature>
<evidence type="ECO:0000256" key="3">
    <source>
        <dbReference type="ARBA" id="ARBA00022475"/>
    </source>
</evidence>
<name>A0AB37ZHD5_9PSED</name>
<proteinExistence type="inferred from homology"/>
<sequence>MDNPTHKGNSGVNSLGGGVGPIVAGPAARGETSPPEADVAQQFHTFIADIEDLVKDATSLTGDELAQAKFKLSARIATAKAATETGASNIMQRARHTAAATNSYVHKQPWKAVGTGAALAFLLARALSKRG</sequence>
<evidence type="ECO:0000256" key="5">
    <source>
        <dbReference type="ARBA" id="ARBA00022692"/>
    </source>
</evidence>
<dbReference type="GO" id="GO:0043022">
    <property type="term" value="F:ribosome binding"/>
    <property type="evidence" value="ECO:0007669"/>
    <property type="project" value="InterPro"/>
</dbReference>
<dbReference type="InterPro" id="IPR010279">
    <property type="entry name" value="YqjD/ElaB"/>
</dbReference>
<dbReference type="Pfam" id="PF19029">
    <property type="entry name" value="DUF883_C"/>
    <property type="match status" value="1"/>
</dbReference>
<evidence type="ECO:0000256" key="4">
    <source>
        <dbReference type="ARBA" id="ARBA00022519"/>
    </source>
</evidence>
<feature type="region of interest" description="Disordered" evidence="8">
    <location>
        <begin position="1"/>
        <end position="37"/>
    </location>
</feature>
<accession>A0AB37ZHD5</accession>
<organism evidence="11 12">
    <name type="scientific">Pseudomonas peli</name>
    <dbReference type="NCBI Taxonomy" id="592361"/>
    <lineage>
        <taxon>Bacteria</taxon>
        <taxon>Pseudomonadati</taxon>
        <taxon>Pseudomonadota</taxon>
        <taxon>Gammaproteobacteria</taxon>
        <taxon>Pseudomonadales</taxon>
        <taxon>Pseudomonadaceae</taxon>
        <taxon>Pseudomonas</taxon>
    </lineage>
</organism>
<keyword evidence="12" id="KW-1185">Reference proteome</keyword>
<dbReference type="InterPro" id="IPR043605">
    <property type="entry name" value="DUF883_C"/>
</dbReference>
<evidence type="ECO:0000256" key="2">
    <source>
        <dbReference type="ARBA" id="ARBA00010423"/>
    </source>
</evidence>
<comment type="caution">
    <text evidence="11">The sequence shown here is derived from an EMBL/GenBank/DDBJ whole genome shotgun (WGS) entry which is preliminary data.</text>
</comment>
<gene>
    <name evidence="11" type="ORF">SAMN05216370_4382</name>
</gene>
<evidence type="ECO:0000256" key="7">
    <source>
        <dbReference type="ARBA" id="ARBA00023136"/>
    </source>
</evidence>
<evidence type="ECO:0000313" key="12">
    <source>
        <dbReference type="Proteomes" id="UP000242418"/>
    </source>
</evidence>
<evidence type="ECO:0000256" key="8">
    <source>
        <dbReference type="SAM" id="MobiDB-lite"/>
    </source>
</evidence>
<protein>
    <submittedName>
        <fullName evidence="11">Membrane-anchored ribosome-binding protein, inhibits growth in stationary phase, ElaB/YqjD/DUF883 family</fullName>
    </submittedName>
</protein>